<keyword evidence="1" id="KW-1133">Transmembrane helix</keyword>
<evidence type="ECO:0000256" key="1">
    <source>
        <dbReference type="SAM" id="Phobius"/>
    </source>
</evidence>
<protein>
    <submittedName>
        <fullName evidence="2">Uncharacterized protein</fullName>
    </submittedName>
</protein>
<organism evidence="2 3">
    <name type="scientific">Adhaeribacter arboris</name>
    <dbReference type="NCBI Taxonomy" id="2072846"/>
    <lineage>
        <taxon>Bacteria</taxon>
        <taxon>Pseudomonadati</taxon>
        <taxon>Bacteroidota</taxon>
        <taxon>Cytophagia</taxon>
        <taxon>Cytophagales</taxon>
        <taxon>Hymenobacteraceae</taxon>
        <taxon>Adhaeribacter</taxon>
    </lineage>
</organism>
<evidence type="ECO:0000313" key="2">
    <source>
        <dbReference type="EMBL" id="PSR55473.1"/>
    </source>
</evidence>
<comment type="caution">
    <text evidence="2">The sequence shown here is derived from an EMBL/GenBank/DDBJ whole genome shotgun (WGS) entry which is preliminary data.</text>
</comment>
<evidence type="ECO:0000313" key="3">
    <source>
        <dbReference type="Proteomes" id="UP000240357"/>
    </source>
</evidence>
<accession>A0A2T2YIY5</accession>
<keyword evidence="1" id="KW-0472">Membrane</keyword>
<dbReference type="EMBL" id="PYFT01000001">
    <property type="protein sequence ID" value="PSR55473.1"/>
    <property type="molecule type" value="Genomic_DNA"/>
</dbReference>
<dbReference type="RefSeq" id="WP_106931652.1">
    <property type="nucleotide sequence ID" value="NZ_PYFT01000001.1"/>
</dbReference>
<reference evidence="2 3" key="1">
    <citation type="submission" date="2018-03" db="EMBL/GenBank/DDBJ databases">
        <title>Adhaeribacter sp. HMF7605 Genome sequencing and assembly.</title>
        <authorList>
            <person name="Kang H."/>
            <person name="Kang J."/>
            <person name="Cha I."/>
            <person name="Kim H."/>
            <person name="Joh K."/>
        </authorList>
    </citation>
    <scope>NUCLEOTIDE SEQUENCE [LARGE SCALE GENOMIC DNA]</scope>
    <source>
        <strain evidence="2 3">HMF7605</strain>
    </source>
</reference>
<gene>
    <name evidence="2" type="ORF">AHMF7605_19155</name>
</gene>
<proteinExistence type="predicted"/>
<sequence length="109" mass="11841">MLLLLILVISFVLQFFLPWWIVAPVSFGLAAWRGRTNSNAFWAGFAGIGGGWLLLSTFIHINTEGILSDKIIKLFSLPHPTLLLLITALVGGLVGGVSAWAGYCCRQLV</sequence>
<feature type="transmembrane region" description="Helical" evidence="1">
    <location>
        <begin position="82"/>
        <end position="103"/>
    </location>
</feature>
<name>A0A2T2YIY5_9BACT</name>
<dbReference type="Proteomes" id="UP000240357">
    <property type="component" value="Unassembled WGS sequence"/>
</dbReference>
<keyword evidence="3" id="KW-1185">Reference proteome</keyword>
<feature type="transmembrane region" description="Helical" evidence="1">
    <location>
        <begin position="40"/>
        <end position="61"/>
    </location>
</feature>
<keyword evidence="1" id="KW-0812">Transmembrane</keyword>
<dbReference type="AlphaFoldDB" id="A0A2T2YIY5"/>